<evidence type="ECO:0000256" key="5">
    <source>
        <dbReference type="ARBA" id="ARBA00023163"/>
    </source>
</evidence>
<dbReference type="SUPFAM" id="SSF53383">
    <property type="entry name" value="PLP-dependent transferases"/>
    <property type="match status" value="1"/>
</dbReference>
<dbReference type="InterPro" id="IPR015424">
    <property type="entry name" value="PyrdxlP-dep_Trfase"/>
</dbReference>
<evidence type="ECO:0000256" key="6">
    <source>
        <dbReference type="SAM" id="MobiDB-lite"/>
    </source>
</evidence>
<dbReference type="SUPFAM" id="SSF46785">
    <property type="entry name" value="Winged helix' DNA-binding domain"/>
    <property type="match status" value="1"/>
</dbReference>
<dbReference type="PANTHER" id="PTHR46577:SF1">
    <property type="entry name" value="HTH-TYPE TRANSCRIPTIONAL REGULATORY PROTEIN GABR"/>
    <property type="match status" value="1"/>
</dbReference>
<comment type="similarity">
    <text evidence="1">In the C-terminal section; belongs to the class-I pyridoxal-phosphate-dependent aminotransferase family.</text>
</comment>
<dbReference type="Proteomes" id="UP001500945">
    <property type="component" value="Unassembled WGS sequence"/>
</dbReference>
<dbReference type="PANTHER" id="PTHR46577">
    <property type="entry name" value="HTH-TYPE TRANSCRIPTIONAL REGULATORY PROTEIN GABR"/>
    <property type="match status" value="1"/>
</dbReference>
<comment type="caution">
    <text evidence="8">The sequence shown here is derived from an EMBL/GenBank/DDBJ whole genome shotgun (WGS) entry which is preliminary data.</text>
</comment>
<keyword evidence="3" id="KW-0805">Transcription regulation</keyword>
<dbReference type="InterPro" id="IPR036390">
    <property type="entry name" value="WH_DNA-bd_sf"/>
</dbReference>
<proteinExistence type="inferred from homology"/>
<reference evidence="9" key="1">
    <citation type="journal article" date="2019" name="Int. J. Syst. Evol. Microbiol.">
        <title>The Global Catalogue of Microorganisms (GCM) 10K type strain sequencing project: providing services to taxonomists for standard genome sequencing and annotation.</title>
        <authorList>
            <consortium name="The Broad Institute Genomics Platform"/>
            <consortium name="The Broad Institute Genome Sequencing Center for Infectious Disease"/>
            <person name="Wu L."/>
            <person name="Ma J."/>
        </authorList>
    </citation>
    <scope>NUCLEOTIDE SEQUENCE [LARGE SCALE GENOMIC DNA]</scope>
    <source>
        <strain evidence="9">JCM 17809</strain>
    </source>
</reference>
<dbReference type="InterPro" id="IPR004839">
    <property type="entry name" value="Aminotransferase_I/II_large"/>
</dbReference>
<keyword evidence="5" id="KW-0804">Transcription</keyword>
<name>A0ABP8KJM0_9MICO</name>
<evidence type="ECO:0000256" key="3">
    <source>
        <dbReference type="ARBA" id="ARBA00023015"/>
    </source>
</evidence>
<dbReference type="GO" id="GO:0008483">
    <property type="term" value="F:transaminase activity"/>
    <property type="evidence" value="ECO:0007669"/>
    <property type="project" value="UniProtKB-KW"/>
</dbReference>
<dbReference type="InterPro" id="IPR000524">
    <property type="entry name" value="Tscrpt_reg_HTH_GntR"/>
</dbReference>
<dbReference type="EMBL" id="BAABGM010000015">
    <property type="protein sequence ID" value="GAA4408073.1"/>
    <property type="molecule type" value="Genomic_DNA"/>
</dbReference>
<dbReference type="InterPro" id="IPR015421">
    <property type="entry name" value="PyrdxlP-dep_Trfase_major"/>
</dbReference>
<keyword evidence="4" id="KW-0238">DNA-binding</keyword>
<protein>
    <submittedName>
        <fullName evidence="8">PLP-dependent aminotransferase family protein</fullName>
    </submittedName>
</protein>
<dbReference type="RefSeq" id="WP_345206410.1">
    <property type="nucleotide sequence ID" value="NZ_BAABGM010000015.1"/>
</dbReference>
<accession>A0ABP8KJM0</accession>
<keyword evidence="9" id="KW-1185">Reference proteome</keyword>
<dbReference type="PROSITE" id="PS50949">
    <property type="entry name" value="HTH_GNTR"/>
    <property type="match status" value="1"/>
</dbReference>
<feature type="region of interest" description="Disordered" evidence="6">
    <location>
        <begin position="466"/>
        <end position="491"/>
    </location>
</feature>
<dbReference type="Gene3D" id="3.40.640.10">
    <property type="entry name" value="Type I PLP-dependent aspartate aminotransferase-like (Major domain)"/>
    <property type="match status" value="1"/>
</dbReference>
<gene>
    <name evidence="8" type="ORF">GCM10023168_24900</name>
</gene>
<dbReference type="Pfam" id="PF00155">
    <property type="entry name" value="Aminotran_1_2"/>
    <property type="match status" value="1"/>
</dbReference>
<evidence type="ECO:0000256" key="2">
    <source>
        <dbReference type="ARBA" id="ARBA00022898"/>
    </source>
</evidence>
<dbReference type="Gene3D" id="1.10.10.10">
    <property type="entry name" value="Winged helix-like DNA-binding domain superfamily/Winged helix DNA-binding domain"/>
    <property type="match status" value="1"/>
</dbReference>
<dbReference type="CDD" id="cd07377">
    <property type="entry name" value="WHTH_GntR"/>
    <property type="match status" value="1"/>
</dbReference>
<feature type="domain" description="HTH gntR-type" evidence="7">
    <location>
        <begin position="22"/>
        <end position="90"/>
    </location>
</feature>
<dbReference type="Pfam" id="PF00392">
    <property type="entry name" value="GntR"/>
    <property type="match status" value="1"/>
</dbReference>
<evidence type="ECO:0000313" key="8">
    <source>
        <dbReference type="EMBL" id="GAA4408073.1"/>
    </source>
</evidence>
<dbReference type="InterPro" id="IPR036388">
    <property type="entry name" value="WH-like_DNA-bd_sf"/>
</dbReference>
<sequence>MPTPTVSAARTARLVGTLAPGRPAYRALADALRLAVADGRIAAGTRLPSERDLTAALDVSRTTVTRAYAVLRESGYLTSRRGSGSVATLPSGARPRGAGSLFPADAGEGIIDLTCAATRAPAGVLEAYERAVQQLPAHLTGAGYLTLGMPELREVIADRYTARGLPTSPDEVLVTSGAVAGIGIVLRALLGHGDRIIVENPTYPNTVDALRRGGARLVPLAMDPDGWDVAESARTVRSAGAAAAVLIPDFHNPTGALMADEDRAVLARALRSAGTVPVVDETIAEVDLDGTGVLPVPFAAHDPRAVSVGSSSKSHWGGLRTGWMRAPRSVLPALVEARVTTDLGAPVLEQLVLLELMRAAPGLTPERRGDLRASREALVAALRARLPELGFRVPRGGLSLWCELPEGLDATTVAIAAEDAGLLVAAGPRFAVVGGLERWVRLPYVLRPDVMVEAVDRLAGALESVRTTGRGTARRTAGRTGERRTGRPLVA</sequence>
<dbReference type="CDD" id="cd00609">
    <property type="entry name" value="AAT_like"/>
    <property type="match status" value="1"/>
</dbReference>
<evidence type="ECO:0000256" key="1">
    <source>
        <dbReference type="ARBA" id="ARBA00005384"/>
    </source>
</evidence>
<evidence type="ECO:0000256" key="4">
    <source>
        <dbReference type="ARBA" id="ARBA00023125"/>
    </source>
</evidence>
<dbReference type="SMART" id="SM00345">
    <property type="entry name" value="HTH_GNTR"/>
    <property type="match status" value="1"/>
</dbReference>
<keyword evidence="8" id="KW-0808">Transferase</keyword>
<keyword evidence="8" id="KW-0032">Aminotransferase</keyword>
<dbReference type="InterPro" id="IPR051446">
    <property type="entry name" value="HTH_trans_reg/aminotransferase"/>
</dbReference>
<evidence type="ECO:0000259" key="7">
    <source>
        <dbReference type="PROSITE" id="PS50949"/>
    </source>
</evidence>
<evidence type="ECO:0000313" key="9">
    <source>
        <dbReference type="Proteomes" id="UP001500945"/>
    </source>
</evidence>
<dbReference type="PRINTS" id="PR00035">
    <property type="entry name" value="HTHGNTR"/>
</dbReference>
<keyword evidence="2" id="KW-0663">Pyridoxal phosphate</keyword>
<organism evidence="8 9">
    <name type="scientific">Fodinibacter luteus</name>
    <dbReference type="NCBI Taxonomy" id="552064"/>
    <lineage>
        <taxon>Bacteria</taxon>
        <taxon>Bacillati</taxon>
        <taxon>Actinomycetota</taxon>
        <taxon>Actinomycetes</taxon>
        <taxon>Micrococcales</taxon>
        <taxon>Intrasporangiaceae</taxon>
        <taxon>Fodinibacter (ex Wang et al. 2009)</taxon>
    </lineage>
</organism>